<dbReference type="InterPro" id="IPR017564">
    <property type="entry name" value="Cyt_c_NrfB"/>
</dbReference>
<dbReference type="Pfam" id="PF22678">
    <property type="entry name" value="Cytochrom_c_NrfB-like"/>
    <property type="match status" value="1"/>
</dbReference>
<dbReference type="GO" id="GO:0042597">
    <property type="term" value="C:periplasmic space"/>
    <property type="evidence" value="ECO:0007669"/>
    <property type="project" value="InterPro"/>
</dbReference>
<dbReference type="HOGENOM" id="CLU_104606_0_1_6"/>
<dbReference type="OrthoDB" id="6398708at2"/>
<organism evidence="3 4">
    <name type="scientific">Aliivibrio wodanis</name>
    <dbReference type="NCBI Taxonomy" id="80852"/>
    <lineage>
        <taxon>Bacteria</taxon>
        <taxon>Pseudomonadati</taxon>
        <taxon>Pseudomonadota</taxon>
        <taxon>Gammaproteobacteria</taxon>
        <taxon>Vibrionales</taxon>
        <taxon>Vibrionaceae</taxon>
        <taxon>Aliivibrio</taxon>
    </lineage>
</organism>
<dbReference type="GO" id="GO:0020037">
    <property type="term" value="F:heme binding"/>
    <property type="evidence" value="ECO:0007669"/>
    <property type="project" value="InterPro"/>
</dbReference>
<proteinExistence type="predicted"/>
<dbReference type="InterPro" id="IPR036280">
    <property type="entry name" value="Multihaem_cyt_sf"/>
</dbReference>
<name>A0A090KJL1_9GAMM</name>
<reference evidence="4" key="1">
    <citation type="submission" date="2014-09" db="EMBL/GenBank/DDBJ databases">
        <authorList>
            <person name="Hjerde E."/>
        </authorList>
    </citation>
    <scope>NUCLEOTIDE SEQUENCE [LARGE SCALE GENOMIC DNA]</scope>
    <source>
        <strain evidence="4">06/09/139</strain>
    </source>
</reference>
<dbReference type="RefSeq" id="WP_045102326.1">
    <property type="nucleotide sequence ID" value="NZ_LN554846.1"/>
</dbReference>
<dbReference type="NCBIfam" id="NF008659">
    <property type="entry name" value="PRK11659.1"/>
    <property type="match status" value="1"/>
</dbReference>
<dbReference type="PATRIC" id="fig|80852.17.peg.1695"/>
<sequence length="197" mass="21910">MGKVNLAIATMLKLLFAFCLYGLSLNVAADESPQIEADSSTRHEVTLIRDRDYACTQCHKDEKETLKGSHGEDAFAILKRDVNCVECHKSIGPEHRDGAPQVTKYSAAQSKVGTEKVTLSFDEILQANSQCTDCHTSERLRDDSWTHDVHAKNLTCSSCHIVHGEKEAVLSFDHSSKIKMCVDCHADFNQKENKLGE</sequence>
<dbReference type="GeneID" id="28541202"/>
<keyword evidence="4" id="KW-1185">Reference proteome</keyword>
<dbReference type="NCBIfam" id="TIGR03146">
    <property type="entry name" value="cyt_nit_nrfB"/>
    <property type="match status" value="1"/>
</dbReference>
<feature type="chain" id="PRO_5001857941" evidence="1">
    <location>
        <begin position="30"/>
        <end position="197"/>
    </location>
</feature>
<feature type="domain" description="Cytochrome c-type protein NrfB-like" evidence="2">
    <location>
        <begin position="84"/>
        <end position="184"/>
    </location>
</feature>
<dbReference type="Gene3D" id="1.10.287.3080">
    <property type="match status" value="1"/>
</dbReference>
<dbReference type="AlphaFoldDB" id="A0A090KJL1"/>
<accession>A0A090KJL1</accession>
<dbReference type="KEGG" id="awd:AWOD_I_1644"/>
<keyword evidence="1" id="KW-0732">Signal</keyword>
<dbReference type="Gene3D" id="1.10.1130.10">
    <property type="entry name" value="Flavocytochrome C3, Chain A"/>
    <property type="match status" value="1"/>
</dbReference>
<evidence type="ECO:0000313" key="3">
    <source>
        <dbReference type="EMBL" id="CED71714.1"/>
    </source>
</evidence>
<protein>
    <submittedName>
        <fullName evidence="3">Cytochrome c-type protein NrfB</fullName>
    </submittedName>
</protein>
<dbReference type="SUPFAM" id="SSF48695">
    <property type="entry name" value="Multiheme cytochromes"/>
    <property type="match status" value="1"/>
</dbReference>
<dbReference type="InterPro" id="IPR053875">
    <property type="entry name" value="Cytochrom_c_NrfB-like_dom"/>
</dbReference>
<evidence type="ECO:0000313" key="4">
    <source>
        <dbReference type="Proteomes" id="UP000032427"/>
    </source>
</evidence>
<evidence type="ECO:0000259" key="2">
    <source>
        <dbReference type="Pfam" id="PF22678"/>
    </source>
</evidence>
<dbReference type="EMBL" id="LN554846">
    <property type="protein sequence ID" value="CED71714.1"/>
    <property type="molecule type" value="Genomic_DNA"/>
</dbReference>
<feature type="signal peptide" evidence="1">
    <location>
        <begin position="1"/>
        <end position="29"/>
    </location>
</feature>
<dbReference type="STRING" id="80852.AWOD_I_1644"/>
<dbReference type="Proteomes" id="UP000032427">
    <property type="component" value="Chromosome 1"/>
</dbReference>
<gene>
    <name evidence="3" type="primary">nrfB</name>
    <name evidence="3" type="ORF">AWOD_I_1644</name>
</gene>
<evidence type="ECO:0000256" key="1">
    <source>
        <dbReference type="SAM" id="SignalP"/>
    </source>
</evidence>